<dbReference type="InterPro" id="IPR016181">
    <property type="entry name" value="Acyl_CoA_acyltransferase"/>
</dbReference>
<proteinExistence type="predicted"/>
<dbReference type="Proteomes" id="UP000290408">
    <property type="component" value="Chromosome"/>
</dbReference>
<feature type="domain" description="N-acetyltransferase" evidence="1">
    <location>
        <begin position="1"/>
        <end position="169"/>
    </location>
</feature>
<dbReference type="STRING" id="1216970.GCA_001570985_00399"/>
<name>A0A4P6MZM7_9MICO</name>
<gene>
    <name evidence="2" type="ORF">EXU32_03230</name>
</gene>
<keyword evidence="2" id="KW-0808">Transferase</keyword>
<evidence type="ECO:0000313" key="3">
    <source>
        <dbReference type="Proteomes" id="UP000290408"/>
    </source>
</evidence>
<dbReference type="Gene3D" id="3.40.630.30">
    <property type="match status" value="1"/>
</dbReference>
<dbReference type="GO" id="GO:0016747">
    <property type="term" value="F:acyltransferase activity, transferring groups other than amino-acyl groups"/>
    <property type="evidence" value="ECO:0007669"/>
    <property type="project" value="InterPro"/>
</dbReference>
<sequence length="172" mass="18539">MRITPLRVEDAGTIAVLQNSLWRLTYAGLLPPDVLAARDDETNIGVWRDRAAAHESAGVSPEGARTLVAHDERGTAIGWATTGPPRDADPPTATELWSLYVAPEHHGCGVARRLLAAVLPSSAPAHLWVVRGNDRAITFYRTAGFAPDGLVKRDDRVGADELRMVRHGAGHD</sequence>
<dbReference type="SUPFAM" id="SSF55729">
    <property type="entry name" value="Acyl-CoA N-acyltransferases (Nat)"/>
    <property type="match status" value="1"/>
</dbReference>
<reference evidence="2 3" key="1">
    <citation type="submission" date="2019-02" db="EMBL/GenBank/DDBJ databases">
        <title>Genomic data mining of an Antarctic deep-sea actinobacterium, Janibacterlimosus P3-3-X1.</title>
        <authorList>
            <person name="Liao L."/>
            <person name="Chen B."/>
        </authorList>
    </citation>
    <scope>NUCLEOTIDE SEQUENCE [LARGE SCALE GENOMIC DNA]</scope>
    <source>
        <strain evidence="2 3">P3-3-X1</strain>
    </source>
</reference>
<dbReference type="Pfam" id="PF00583">
    <property type="entry name" value="Acetyltransf_1"/>
    <property type="match status" value="1"/>
</dbReference>
<dbReference type="OrthoDB" id="5243635at2"/>
<dbReference type="EMBL" id="CP036164">
    <property type="protein sequence ID" value="QBF47857.1"/>
    <property type="molecule type" value="Genomic_DNA"/>
</dbReference>
<dbReference type="PROSITE" id="PS51186">
    <property type="entry name" value="GNAT"/>
    <property type="match status" value="1"/>
</dbReference>
<evidence type="ECO:0000313" key="2">
    <source>
        <dbReference type="EMBL" id="QBF47857.1"/>
    </source>
</evidence>
<dbReference type="KEGG" id="jli:EXU32_03230"/>
<keyword evidence="3" id="KW-1185">Reference proteome</keyword>
<dbReference type="CDD" id="cd04301">
    <property type="entry name" value="NAT_SF"/>
    <property type="match status" value="1"/>
</dbReference>
<evidence type="ECO:0000259" key="1">
    <source>
        <dbReference type="PROSITE" id="PS51186"/>
    </source>
</evidence>
<accession>A0A4P6MZM7</accession>
<organism evidence="2 3">
    <name type="scientific">Janibacter limosus</name>
    <dbReference type="NCBI Taxonomy" id="53458"/>
    <lineage>
        <taxon>Bacteria</taxon>
        <taxon>Bacillati</taxon>
        <taxon>Actinomycetota</taxon>
        <taxon>Actinomycetes</taxon>
        <taxon>Micrococcales</taxon>
        <taxon>Intrasporangiaceae</taxon>
        <taxon>Janibacter</taxon>
    </lineage>
</organism>
<dbReference type="InterPro" id="IPR000182">
    <property type="entry name" value="GNAT_dom"/>
</dbReference>
<dbReference type="AlphaFoldDB" id="A0A4P6MZM7"/>
<protein>
    <submittedName>
        <fullName evidence="2">N-acetyltransferase</fullName>
    </submittedName>
</protein>